<protein>
    <recommendedName>
        <fullName evidence="3">YD repeat-containing protein</fullName>
    </recommendedName>
</protein>
<sequence length="309" mass="36320">MTKKYHFIFLTVFITAFSIVRGQEIQIFTLEDFDLMGDVKSCLVSTDYGKEEYDFNKKGFLTKSVTRYNDQDYDAVYYKYKNDDLLEKRSESYRNGVFDASTSIAHFYEIDSTDNLKIQERIFSYEKEFLDEYIYGYDEFGDLISIQRINNNGTDVTLVEHKKFKGENTVTYLLNDAPVKSIRTSTLKPINKAAQRIVLTKEYLNGEENDAFEEVYTMDGRLMAQQEFEYNSKLKKFEPTTRTSYEYDEKGMLISEIAKRGAGIIKKEYIYQYDNSEVGNWIKQIVTPDNTYTTRKITYYPAETKVIKE</sequence>
<evidence type="ECO:0000313" key="2">
    <source>
        <dbReference type="Proteomes" id="UP000184314"/>
    </source>
</evidence>
<proteinExistence type="predicted"/>
<gene>
    <name evidence="1" type="ORF">SAMN04488007_3388</name>
</gene>
<evidence type="ECO:0008006" key="3">
    <source>
        <dbReference type="Google" id="ProtNLM"/>
    </source>
</evidence>
<name>A0A1M6TVZ3_9FLAO</name>
<reference evidence="2" key="1">
    <citation type="submission" date="2016-11" db="EMBL/GenBank/DDBJ databases">
        <authorList>
            <person name="Varghese N."/>
            <person name="Submissions S."/>
        </authorList>
    </citation>
    <scope>NUCLEOTIDE SEQUENCE [LARGE SCALE GENOMIC DNA]</scope>
    <source>
        <strain evidence="2">DSM 16478</strain>
    </source>
</reference>
<accession>A0A1M6TVZ3</accession>
<keyword evidence="2" id="KW-1185">Reference proteome</keyword>
<dbReference type="EMBL" id="FQZX01000003">
    <property type="protein sequence ID" value="SHK61192.1"/>
    <property type="molecule type" value="Genomic_DNA"/>
</dbReference>
<dbReference type="AlphaFoldDB" id="A0A1M6TVZ3"/>
<dbReference type="RefSeq" id="WP_073246407.1">
    <property type="nucleotide sequence ID" value="NZ_FQZX01000003.1"/>
</dbReference>
<evidence type="ECO:0000313" key="1">
    <source>
        <dbReference type="EMBL" id="SHK61192.1"/>
    </source>
</evidence>
<dbReference type="Proteomes" id="UP000184314">
    <property type="component" value="Unassembled WGS sequence"/>
</dbReference>
<dbReference type="OrthoDB" id="1414892at2"/>
<organism evidence="1 2">
    <name type="scientific">Maribacter aquivivus</name>
    <dbReference type="NCBI Taxonomy" id="228958"/>
    <lineage>
        <taxon>Bacteria</taxon>
        <taxon>Pseudomonadati</taxon>
        <taxon>Bacteroidota</taxon>
        <taxon>Flavobacteriia</taxon>
        <taxon>Flavobacteriales</taxon>
        <taxon>Flavobacteriaceae</taxon>
        <taxon>Maribacter</taxon>
    </lineage>
</organism>